<organism evidence="4">
    <name type="scientific">Gongylonema pulchrum</name>
    <dbReference type="NCBI Taxonomy" id="637853"/>
    <lineage>
        <taxon>Eukaryota</taxon>
        <taxon>Metazoa</taxon>
        <taxon>Ecdysozoa</taxon>
        <taxon>Nematoda</taxon>
        <taxon>Chromadorea</taxon>
        <taxon>Rhabditida</taxon>
        <taxon>Spirurina</taxon>
        <taxon>Spiruromorpha</taxon>
        <taxon>Spiruroidea</taxon>
        <taxon>Gongylonematidae</taxon>
        <taxon>Gongylonema</taxon>
    </lineage>
</organism>
<sequence>MLLATADVSVPDFISFSESVSYKGNLSMTNYWCCSRELRIASLKSRRLAAVPASALEALRNKQNQLENDKKSFQAQLEDISRRAKQLEEWEAKLRIREEQIQKQRIYEVNNSARRSFDVAGTANSMLPLDRSL</sequence>
<dbReference type="OrthoDB" id="10531294at2759"/>
<proteinExistence type="predicted"/>
<evidence type="ECO:0000313" key="2">
    <source>
        <dbReference type="EMBL" id="VDK27105.1"/>
    </source>
</evidence>
<protein>
    <submittedName>
        <fullName evidence="4">SOAR domain-containing protein</fullName>
    </submittedName>
</protein>
<dbReference type="AlphaFoldDB" id="A0A183CU83"/>
<evidence type="ECO:0000313" key="4">
    <source>
        <dbReference type="WBParaSite" id="GPUH_0000002301-mRNA-1"/>
    </source>
</evidence>
<keyword evidence="1" id="KW-0175">Coiled coil</keyword>
<dbReference type="WBParaSite" id="GPUH_0000002301-mRNA-1">
    <property type="protein sequence ID" value="GPUH_0000002301-mRNA-1"/>
    <property type="gene ID" value="GPUH_0000002301"/>
</dbReference>
<feature type="coiled-coil region" evidence="1">
    <location>
        <begin position="56"/>
        <end position="83"/>
    </location>
</feature>
<keyword evidence="3" id="KW-1185">Reference proteome</keyword>
<evidence type="ECO:0000256" key="1">
    <source>
        <dbReference type="SAM" id="Coils"/>
    </source>
</evidence>
<dbReference type="EMBL" id="UYRT01000016">
    <property type="protein sequence ID" value="VDK27105.1"/>
    <property type="molecule type" value="Genomic_DNA"/>
</dbReference>
<name>A0A183CU83_9BILA</name>
<reference evidence="2 3" key="2">
    <citation type="submission" date="2018-11" db="EMBL/GenBank/DDBJ databases">
        <authorList>
            <consortium name="Pathogen Informatics"/>
        </authorList>
    </citation>
    <scope>NUCLEOTIDE SEQUENCE [LARGE SCALE GENOMIC DNA]</scope>
</reference>
<reference evidence="4" key="1">
    <citation type="submission" date="2016-06" db="UniProtKB">
        <authorList>
            <consortium name="WormBaseParasite"/>
        </authorList>
    </citation>
    <scope>IDENTIFICATION</scope>
</reference>
<accession>A0A183CU83</accession>
<evidence type="ECO:0000313" key="3">
    <source>
        <dbReference type="Proteomes" id="UP000271098"/>
    </source>
</evidence>
<gene>
    <name evidence="2" type="ORF">GPUH_LOCUS24</name>
</gene>
<dbReference type="Proteomes" id="UP000271098">
    <property type="component" value="Unassembled WGS sequence"/>
</dbReference>